<reference evidence="1" key="1">
    <citation type="submission" date="2021-12" db="EMBL/GenBank/DDBJ databases">
        <authorList>
            <person name="King R."/>
        </authorList>
    </citation>
    <scope>NUCLEOTIDE SEQUENCE</scope>
</reference>
<dbReference type="EMBL" id="OU893342">
    <property type="protein sequence ID" value="CAG9783596.1"/>
    <property type="molecule type" value="Genomic_DNA"/>
</dbReference>
<evidence type="ECO:0000313" key="2">
    <source>
        <dbReference type="Proteomes" id="UP001153714"/>
    </source>
</evidence>
<reference evidence="1" key="2">
    <citation type="submission" date="2022-10" db="EMBL/GenBank/DDBJ databases">
        <authorList>
            <consortium name="ENA_rothamsted_submissions"/>
            <consortium name="culmorum"/>
            <person name="King R."/>
        </authorList>
    </citation>
    <scope>NUCLEOTIDE SEQUENCE</scope>
</reference>
<organism evidence="1 2">
    <name type="scientific">Diatraea saccharalis</name>
    <name type="common">sugarcane borer</name>
    <dbReference type="NCBI Taxonomy" id="40085"/>
    <lineage>
        <taxon>Eukaryota</taxon>
        <taxon>Metazoa</taxon>
        <taxon>Ecdysozoa</taxon>
        <taxon>Arthropoda</taxon>
        <taxon>Hexapoda</taxon>
        <taxon>Insecta</taxon>
        <taxon>Pterygota</taxon>
        <taxon>Neoptera</taxon>
        <taxon>Endopterygota</taxon>
        <taxon>Lepidoptera</taxon>
        <taxon>Glossata</taxon>
        <taxon>Ditrysia</taxon>
        <taxon>Pyraloidea</taxon>
        <taxon>Crambidae</taxon>
        <taxon>Crambinae</taxon>
        <taxon>Diatraea</taxon>
    </lineage>
</organism>
<name>A0A9N9QUH9_9NEOP</name>
<proteinExistence type="predicted"/>
<protein>
    <submittedName>
        <fullName evidence="1">Uncharacterized protein</fullName>
    </submittedName>
</protein>
<dbReference type="AlphaFoldDB" id="A0A9N9QUH9"/>
<dbReference type="Proteomes" id="UP001153714">
    <property type="component" value="Chromosome 11"/>
</dbReference>
<keyword evidence="2" id="KW-1185">Reference proteome</keyword>
<sequence length="138" mass="15559">MTICVKIKKIRKTLQASAQPFSRIVLESSIKETFKVKRKYSLQLCFLRYIACSYPAAGTVLAVASFEERIAFGGTTPVFNIVTFHDPKHEKYEGPPDDEYNYNKSVTLFHDDDATSIYSAFENTALPTQSNTKSTINC</sequence>
<dbReference type="OrthoDB" id="361494at2759"/>
<evidence type="ECO:0000313" key="1">
    <source>
        <dbReference type="EMBL" id="CAG9783596.1"/>
    </source>
</evidence>
<accession>A0A9N9QUH9</accession>
<gene>
    <name evidence="1" type="ORF">DIATSA_LOCUS1760</name>
</gene>